<dbReference type="PANTHER" id="PTHR43557:SF2">
    <property type="entry name" value="RIESKE DOMAIN-CONTAINING PROTEIN-RELATED"/>
    <property type="match status" value="1"/>
</dbReference>
<dbReference type="InterPro" id="IPR023753">
    <property type="entry name" value="FAD/NAD-binding_dom"/>
</dbReference>
<dbReference type="RefSeq" id="WP_162451801.1">
    <property type="nucleotide sequence ID" value="NZ_WLZY01000006.1"/>
</dbReference>
<gene>
    <name evidence="7" type="ORF">F7O44_18820</name>
</gene>
<feature type="domain" description="Reductase C-terminal" evidence="6">
    <location>
        <begin position="323"/>
        <end position="408"/>
    </location>
</feature>
<dbReference type="EMBL" id="WLZY01000006">
    <property type="protein sequence ID" value="NDL59125.1"/>
    <property type="molecule type" value="Genomic_DNA"/>
</dbReference>
<evidence type="ECO:0000259" key="5">
    <source>
        <dbReference type="Pfam" id="PF07992"/>
    </source>
</evidence>
<proteinExistence type="predicted"/>
<dbReference type="GO" id="GO:0016651">
    <property type="term" value="F:oxidoreductase activity, acting on NAD(P)H"/>
    <property type="evidence" value="ECO:0007669"/>
    <property type="project" value="TreeGrafter"/>
</dbReference>
<evidence type="ECO:0000313" key="8">
    <source>
        <dbReference type="Proteomes" id="UP000460435"/>
    </source>
</evidence>
<keyword evidence="8" id="KW-1185">Reference proteome</keyword>
<evidence type="ECO:0000256" key="2">
    <source>
        <dbReference type="ARBA" id="ARBA00022630"/>
    </source>
</evidence>
<dbReference type="InterPro" id="IPR028202">
    <property type="entry name" value="Reductase_C"/>
</dbReference>
<sequence length="409" mass="43422">MSAERTFVIVGGGLAGAKAAETLRAEGFDGRVVLFAAETEPPYERPPLSKGYLLGSDERASAFVHPSEWYSEHGIDLQLGSPVEAVHPAEHVVEIAGGERVGYEKLLLATGSQPRRLEVPGAELDDVRYLRELSDADHLLDQLDVGHRVVVVGGGWIGLEVAAAARTHGADVDLIEIADQPLHDVMGAEVAAVFADLHRENGVDLHLGTGVREVIGDAGRVVAVITTRGEEIMADTVVVGVGARPLVDLAAAAGLTVDDGVLVDAALRTSDPDIYAAGDIAGIEHPLLGTRIRVEHWSNAADTGTAAARSMLGHDVSYDRLPFFFTDQYDLGMEYVGHAPPGAYGDVVLRGDVPGRAFQAFWTDDNRVLAGMHVNLWDTGIGPIEELIRSGRAVDAARLADPAVPLEEV</sequence>
<evidence type="ECO:0000256" key="1">
    <source>
        <dbReference type="ARBA" id="ARBA00001974"/>
    </source>
</evidence>
<protein>
    <submittedName>
        <fullName evidence="7">NAD(P)/FAD-dependent oxidoreductase</fullName>
    </submittedName>
</protein>
<keyword evidence="4" id="KW-0560">Oxidoreductase</keyword>
<dbReference type="SUPFAM" id="SSF55424">
    <property type="entry name" value="FAD/NAD-linked reductases, dimerisation (C-terminal) domain"/>
    <property type="match status" value="1"/>
</dbReference>
<evidence type="ECO:0000313" key="7">
    <source>
        <dbReference type="EMBL" id="NDL59125.1"/>
    </source>
</evidence>
<evidence type="ECO:0000256" key="4">
    <source>
        <dbReference type="ARBA" id="ARBA00023002"/>
    </source>
</evidence>
<dbReference type="InterPro" id="IPR016156">
    <property type="entry name" value="FAD/NAD-linked_Rdtase_dimer_sf"/>
</dbReference>
<dbReference type="Pfam" id="PF07992">
    <property type="entry name" value="Pyr_redox_2"/>
    <property type="match status" value="1"/>
</dbReference>
<dbReference type="AlphaFoldDB" id="A0A7K3M773"/>
<dbReference type="PRINTS" id="PR00368">
    <property type="entry name" value="FADPNR"/>
</dbReference>
<dbReference type="Proteomes" id="UP000460435">
    <property type="component" value="Unassembled WGS sequence"/>
</dbReference>
<comment type="cofactor">
    <cofactor evidence="1">
        <name>FAD</name>
        <dbReference type="ChEBI" id="CHEBI:57692"/>
    </cofactor>
</comment>
<dbReference type="Gene3D" id="3.50.50.60">
    <property type="entry name" value="FAD/NAD(P)-binding domain"/>
    <property type="match status" value="2"/>
</dbReference>
<name>A0A7K3M773_9ACTN</name>
<dbReference type="Pfam" id="PF14759">
    <property type="entry name" value="Reductase_C"/>
    <property type="match status" value="1"/>
</dbReference>
<evidence type="ECO:0000259" key="6">
    <source>
        <dbReference type="Pfam" id="PF14759"/>
    </source>
</evidence>
<comment type="caution">
    <text evidence="7">The sequence shown here is derived from an EMBL/GenBank/DDBJ whole genome shotgun (WGS) entry which is preliminary data.</text>
</comment>
<organism evidence="7 8">
    <name type="scientific">Phytoactinopolyspora mesophila</name>
    <dbReference type="NCBI Taxonomy" id="2650750"/>
    <lineage>
        <taxon>Bacteria</taxon>
        <taxon>Bacillati</taxon>
        <taxon>Actinomycetota</taxon>
        <taxon>Actinomycetes</taxon>
        <taxon>Jiangellales</taxon>
        <taxon>Jiangellaceae</taxon>
        <taxon>Phytoactinopolyspora</taxon>
    </lineage>
</organism>
<dbReference type="GO" id="GO:0005737">
    <property type="term" value="C:cytoplasm"/>
    <property type="evidence" value="ECO:0007669"/>
    <property type="project" value="TreeGrafter"/>
</dbReference>
<accession>A0A7K3M773</accession>
<dbReference type="PANTHER" id="PTHR43557">
    <property type="entry name" value="APOPTOSIS-INDUCING FACTOR 1"/>
    <property type="match status" value="1"/>
</dbReference>
<dbReference type="InterPro" id="IPR050446">
    <property type="entry name" value="FAD-oxidoreductase/Apoptosis"/>
</dbReference>
<dbReference type="SUPFAM" id="SSF51905">
    <property type="entry name" value="FAD/NAD(P)-binding domain"/>
    <property type="match status" value="1"/>
</dbReference>
<keyword evidence="3" id="KW-0274">FAD</keyword>
<dbReference type="InterPro" id="IPR036188">
    <property type="entry name" value="FAD/NAD-bd_sf"/>
</dbReference>
<keyword evidence="2" id="KW-0285">Flavoprotein</keyword>
<dbReference type="Gene3D" id="3.30.390.30">
    <property type="match status" value="1"/>
</dbReference>
<dbReference type="PRINTS" id="PR00411">
    <property type="entry name" value="PNDRDTASEI"/>
</dbReference>
<feature type="domain" description="FAD/NAD(P)-binding" evidence="5">
    <location>
        <begin position="7"/>
        <end position="304"/>
    </location>
</feature>
<reference evidence="7 8" key="1">
    <citation type="submission" date="2019-11" db="EMBL/GenBank/DDBJ databases">
        <authorList>
            <person name="Li X.-J."/>
            <person name="Feng X.-M."/>
        </authorList>
    </citation>
    <scope>NUCLEOTIDE SEQUENCE [LARGE SCALE GENOMIC DNA]</scope>
    <source>
        <strain evidence="7 8">XMNu-373</strain>
    </source>
</reference>
<evidence type="ECO:0000256" key="3">
    <source>
        <dbReference type="ARBA" id="ARBA00022827"/>
    </source>
</evidence>